<protein>
    <submittedName>
        <fullName evidence="6">Aminoacyl tRNA synthase complex-interacting multifunctional protein 2</fullName>
    </submittedName>
</protein>
<accession>A0A9Q0NAB2</accession>
<gene>
    <name evidence="6" type="primary">AIMP2</name>
    <name evidence="6" type="ORF">Bhyg_01802</name>
</gene>
<evidence type="ECO:0000313" key="7">
    <source>
        <dbReference type="Proteomes" id="UP001151699"/>
    </source>
</evidence>
<name>A0A9Q0NAB2_9DIPT</name>
<dbReference type="AlphaFoldDB" id="A0A9Q0NAB2"/>
<organism evidence="6 7">
    <name type="scientific">Pseudolycoriella hygida</name>
    <dbReference type="NCBI Taxonomy" id="35572"/>
    <lineage>
        <taxon>Eukaryota</taxon>
        <taxon>Metazoa</taxon>
        <taxon>Ecdysozoa</taxon>
        <taxon>Arthropoda</taxon>
        <taxon>Hexapoda</taxon>
        <taxon>Insecta</taxon>
        <taxon>Pterygota</taxon>
        <taxon>Neoptera</taxon>
        <taxon>Endopterygota</taxon>
        <taxon>Diptera</taxon>
        <taxon>Nematocera</taxon>
        <taxon>Sciaroidea</taxon>
        <taxon>Sciaridae</taxon>
        <taxon>Pseudolycoriella</taxon>
    </lineage>
</organism>
<dbReference type="InterPro" id="IPR042360">
    <property type="entry name" value="AIMP2"/>
</dbReference>
<dbReference type="OrthoDB" id="424586at2759"/>
<keyword evidence="3" id="KW-0648">Protein biosynthesis</keyword>
<dbReference type="GO" id="GO:0006412">
    <property type="term" value="P:translation"/>
    <property type="evidence" value="ECO:0007669"/>
    <property type="project" value="UniProtKB-KW"/>
</dbReference>
<dbReference type="Gene3D" id="1.20.1050.130">
    <property type="match status" value="1"/>
</dbReference>
<evidence type="ECO:0000256" key="3">
    <source>
        <dbReference type="ARBA" id="ARBA00022917"/>
    </source>
</evidence>
<dbReference type="Pfam" id="PF18569">
    <property type="entry name" value="Thioredoxin_16"/>
    <property type="match status" value="1"/>
</dbReference>
<comment type="caution">
    <text evidence="6">The sequence shown here is derived from an EMBL/GenBank/DDBJ whole genome shotgun (WGS) entry which is preliminary data.</text>
</comment>
<dbReference type="PANTHER" id="PTHR13438:SF2">
    <property type="entry name" value="AMINOACYL TRNA SYNTHASE COMPLEX-INTERACTING MULTIFUNCTIONAL PROTEIN 2"/>
    <property type="match status" value="1"/>
</dbReference>
<dbReference type="Proteomes" id="UP001151699">
    <property type="component" value="Chromosome A"/>
</dbReference>
<evidence type="ECO:0000256" key="1">
    <source>
        <dbReference type="ARBA" id="ARBA00004496"/>
    </source>
</evidence>
<sequence>MYHVNPIITSTFHIEYPTSMYTVKPISTDHFNKCNNLNAIGSESADVSEKSSKKSNQDIVQQIDNILKTNNDMAELEARQEVILRHLKELKDRLLSMQKELKPHHKSAQSKAQQSTEIRTTQKPIDTTNLRDIVINANPSNVPYSLFALKKLWTDRLSLNIQFYIHSTVSSLTDRAKSFQDICTTHQPTATTSVNINFIWKNVNNIEMIIESLPIVGESNILRYLARIGPNEFNYESNGSNFNEIDSQLDLSELLIATPTAKDRQIILKNLNSFLGKNEYFGGKESHLNDLCLASAVRQATDEKELPPALLKWSRKVLD</sequence>
<feature type="coiled-coil region" evidence="4">
    <location>
        <begin position="59"/>
        <end position="93"/>
    </location>
</feature>
<evidence type="ECO:0000256" key="4">
    <source>
        <dbReference type="SAM" id="Coils"/>
    </source>
</evidence>
<evidence type="ECO:0000313" key="6">
    <source>
        <dbReference type="EMBL" id="KAJ6646589.1"/>
    </source>
</evidence>
<proteinExistence type="predicted"/>
<evidence type="ECO:0000259" key="5">
    <source>
        <dbReference type="Pfam" id="PF18569"/>
    </source>
</evidence>
<dbReference type="InterPro" id="IPR041503">
    <property type="entry name" value="AIMP2_thioredoxin"/>
</dbReference>
<dbReference type="GO" id="GO:0005737">
    <property type="term" value="C:cytoplasm"/>
    <property type="evidence" value="ECO:0007669"/>
    <property type="project" value="UniProtKB-SubCell"/>
</dbReference>
<keyword evidence="4" id="KW-0175">Coiled coil</keyword>
<comment type="subcellular location">
    <subcellularLocation>
        <location evidence="1">Cytoplasm</location>
    </subcellularLocation>
</comment>
<feature type="domain" description="AIMP2 thioredoxin-like" evidence="5">
    <location>
        <begin position="129"/>
        <end position="211"/>
    </location>
</feature>
<evidence type="ECO:0000256" key="2">
    <source>
        <dbReference type="ARBA" id="ARBA00022490"/>
    </source>
</evidence>
<dbReference type="GO" id="GO:0017101">
    <property type="term" value="C:aminoacyl-tRNA synthetase multienzyme complex"/>
    <property type="evidence" value="ECO:0007669"/>
    <property type="project" value="InterPro"/>
</dbReference>
<dbReference type="EMBL" id="WJQU01000001">
    <property type="protein sequence ID" value="KAJ6646589.1"/>
    <property type="molecule type" value="Genomic_DNA"/>
</dbReference>
<dbReference type="PANTHER" id="PTHR13438">
    <property type="entry name" value="AMINOACYL TRNA SYNTHASE COMPLEX-INTERACTING MULTIFUNCTIONAL PROTEIN"/>
    <property type="match status" value="1"/>
</dbReference>
<keyword evidence="7" id="KW-1185">Reference proteome</keyword>
<keyword evidence="2" id="KW-0963">Cytoplasm</keyword>
<reference evidence="6" key="1">
    <citation type="submission" date="2022-07" db="EMBL/GenBank/DDBJ databases">
        <authorList>
            <person name="Trinca V."/>
            <person name="Uliana J.V.C."/>
            <person name="Torres T.T."/>
            <person name="Ward R.J."/>
            <person name="Monesi N."/>
        </authorList>
    </citation>
    <scope>NUCLEOTIDE SEQUENCE</scope>
    <source>
        <strain evidence="6">HSMRA1968</strain>
        <tissue evidence="6">Whole embryos</tissue>
    </source>
</reference>